<evidence type="ECO:0000256" key="1">
    <source>
        <dbReference type="SAM" id="MobiDB-lite"/>
    </source>
</evidence>
<feature type="compositionally biased region" description="Basic residues" evidence="1">
    <location>
        <begin position="40"/>
        <end position="60"/>
    </location>
</feature>
<feature type="compositionally biased region" description="Basic and acidic residues" evidence="1">
    <location>
        <begin position="73"/>
        <end position="89"/>
    </location>
</feature>
<dbReference type="AlphaFoldDB" id="A0A0E0P780"/>
<proteinExistence type="predicted"/>
<sequence>MEMAIAVAVGLGGSGGEADVCGGVGAAGAAAATMPDGRRGRWPRSHLPGRRAKGRRHRERRASAGDGGGGLEGETRQWRQTDERPRRDPLPMGSVSGRGGGIGR</sequence>
<dbReference type="HOGENOM" id="CLU_2254580_0_0_1"/>
<evidence type="ECO:0000313" key="2">
    <source>
        <dbReference type="EnsemblPlants" id="ORUFI04G08380.1"/>
    </source>
</evidence>
<name>A0A0E0P780_ORYRU</name>
<reference evidence="2" key="2">
    <citation type="submission" date="2015-06" db="UniProtKB">
        <authorList>
            <consortium name="EnsemblPlants"/>
        </authorList>
    </citation>
    <scope>IDENTIFICATION</scope>
</reference>
<feature type="region of interest" description="Disordered" evidence="1">
    <location>
        <begin position="28"/>
        <end position="104"/>
    </location>
</feature>
<dbReference type="Gramene" id="ORUFI04G08380.1">
    <property type="protein sequence ID" value="ORUFI04G08380.1"/>
    <property type="gene ID" value="ORUFI04G08380"/>
</dbReference>
<protein>
    <submittedName>
        <fullName evidence="2">Uncharacterized protein</fullName>
    </submittedName>
</protein>
<dbReference type="EnsemblPlants" id="ORUFI04G08380.1">
    <property type="protein sequence ID" value="ORUFI04G08380.1"/>
    <property type="gene ID" value="ORUFI04G08380"/>
</dbReference>
<evidence type="ECO:0000313" key="3">
    <source>
        <dbReference type="Proteomes" id="UP000008022"/>
    </source>
</evidence>
<reference evidence="3" key="1">
    <citation type="submission" date="2013-06" db="EMBL/GenBank/DDBJ databases">
        <authorList>
            <person name="Zhao Q."/>
        </authorList>
    </citation>
    <scope>NUCLEOTIDE SEQUENCE</scope>
    <source>
        <strain evidence="3">cv. W1943</strain>
    </source>
</reference>
<keyword evidence="3" id="KW-1185">Reference proteome</keyword>
<dbReference type="Proteomes" id="UP000008022">
    <property type="component" value="Unassembled WGS sequence"/>
</dbReference>
<accession>A0A0E0P780</accession>
<organism evidence="2 3">
    <name type="scientific">Oryza rufipogon</name>
    <name type="common">Brownbeard rice</name>
    <name type="synonym">Asian wild rice</name>
    <dbReference type="NCBI Taxonomy" id="4529"/>
    <lineage>
        <taxon>Eukaryota</taxon>
        <taxon>Viridiplantae</taxon>
        <taxon>Streptophyta</taxon>
        <taxon>Embryophyta</taxon>
        <taxon>Tracheophyta</taxon>
        <taxon>Spermatophyta</taxon>
        <taxon>Magnoliopsida</taxon>
        <taxon>Liliopsida</taxon>
        <taxon>Poales</taxon>
        <taxon>Poaceae</taxon>
        <taxon>BOP clade</taxon>
        <taxon>Oryzoideae</taxon>
        <taxon>Oryzeae</taxon>
        <taxon>Oryzinae</taxon>
        <taxon>Oryza</taxon>
    </lineage>
</organism>